<evidence type="ECO:0000313" key="3">
    <source>
        <dbReference type="EMBL" id="HJF39719.1"/>
    </source>
</evidence>
<proteinExistence type="inferred from homology"/>
<dbReference type="Gene3D" id="3.60.21.10">
    <property type="match status" value="1"/>
</dbReference>
<dbReference type="Proteomes" id="UP000749320">
    <property type="component" value="Unassembled WGS sequence"/>
</dbReference>
<dbReference type="InterPro" id="IPR052169">
    <property type="entry name" value="CW_Biosynth-Accessory"/>
</dbReference>
<gene>
    <name evidence="3" type="ORF">K8V91_02235</name>
</gene>
<evidence type="ECO:0000256" key="1">
    <source>
        <dbReference type="ARBA" id="ARBA00005662"/>
    </source>
</evidence>
<protein>
    <submittedName>
        <fullName evidence="3">CapA family protein</fullName>
    </submittedName>
</protein>
<dbReference type="InterPro" id="IPR029052">
    <property type="entry name" value="Metallo-depent_PP-like"/>
</dbReference>
<evidence type="ECO:0000313" key="4">
    <source>
        <dbReference type="Proteomes" id="UP000749320"/>
    </source>
</evidence>
<comment type="caution">
    <text evidence="3">The sequence shown here is derived from an EMBL/GenBank/DDBJ whole genome shotgun (WGS) entry which is preliminary data.</text>
</comment>
<dbReference type="SMART" id="SM00854">
    <property type="entry name" value="PGA_cap"/>
    <property type="match status" value="1"/>
</dbReference>
<dbReference type="EMBL" id="DYWV01000074">
    <property type="protein sequence ID" value="HJF39719.1"/>
    <property type="molecule type" value="Genomic_DNA"/>
</dbReference>
<dbReference type="SUPFAM" id="SSF56300">
    <property type="entry name" value="Metallo-dependent phosphatases"/>
    <property type="match status" value="1"/>
</dbReference>
<evidence type="ECO:0000259" key="2">
    <source>
        <dbReference type="SMART" id="SM00854"/>
    </source>
</evidence>
<dbReference type="Pfam" id="PF09587">
    <property type="entry name" value="PGA_cap"/>
    <property type="match status" value="1"/>
</dbReference>
<accession>A0A921GC11</accession>
<sequence length="386" mass="43604">MSFKIIIGADLVPTASNYDMFKNGLLDELIGEQLKQILKNADFTIFNLEVPLTDCNSPILKCGPGLIAPTGCINGIQKINPHFFTLANNHIMDQGEQGLRSTMEILSKAGVQYAGAGSNLQEASKPYIIDNGITKIGIYCCAEHEFSIATEKKAGANPFDPLESFDHIVSLKELCDFIIVLYHGGKEHYRYPAPYLQKICRKFVEKGADLVVCQHSHCIGCEEKWEKGTIVYGQGNFLFDSLDNDFWRTSLLLSIEIGEQGLSHIEYIPIVKNGNCVMKATSAQKKEILDTFTERNSLLKSESYVIQEYQKLSDTILENYLSALQGKKFKNVGFKICNRLLKRKLRKWIIKRLYGKEELVQLLNYFECEAHRELIIQGLKDVVSKV</sequence>
<organism evidence="3 4">
    <name type="scientific">Thomasclavelia spiroformis</name>
    <dbReference type="NCBI Taxonomy" id="29348"/>
    <lineage>
        <taxon>Bacteria</taxon>
        <taxon>Bacillati</taxon>
        <taxon>Bacillota</taxon>
        <taxon>Erysipelotrichia</taxon>
        <taxon>Erysipelotrichales</taxon>
        <taxon>Coprobacillaceae</taxon>
        <taxon>Thomasclavelia</taxon>
    </lineage>
</organism>
<name>A0A921GC11_9FIRM</name>
<dbReference type="RefSeq" id="WP_346698477.1">
    <property type="nucleotide sequence ID" value="NZ_CAWUZP010000137.1"/>
</dbReference>
<comment type="similarity">
    <text evidence="1">Belongs to the CapA family.</text>
</comment>
<reference evidence="3" key="2">
    <citation type="submission" date="2021-09" db="EMBL/GenBank/DDBJ databases">
        <authorList>
            <person name="Gilroy R."/>
        </authorList>
    </citation>
    <scope>NUCLEOTIDE SEQUENCE</scope>
    <source>
        <strain evidence="3">CHK193-16274</strain>
    </source>
</reference>
<reference evidence="3" key="1">
    <citation type="journal article" date="2021" name="PeerJ">
        <title>Extensive microbial diversity within the chicken gut microbiome revealed by metagenomics and culture.</title>
        <authorList>
            <person name="Gilroy R."/>
            <person name="Ravi A."/>
            <person name="Getino M."/>
            <person name="Pursley I."/>
            <person name="Horton D.L."/>
            <person name="Alikhan N.F."/>
            <person name="Baker D."/>
            <person name="Gharbi K."/>
            <person name="Hall N."/>
            <person name="Watson M."/>
            <person name="Adriaenssens E.M."/>
            <person name="Foster-Nyarko E."/>
            <person name="Jarju S."/>
            <person name="Secka A."/>
            <person name="Antonio M."/>
            <person name="Oren A."/>
            <person name="Chaudhuri R.R."/>
            <person name="La Ragione R."/>
            <person name="Hildebrand F."/>
            <person name="Pallen M.J."/>
        </authorList>
    </citation>
    <scope>NUCLEOTIDE SEQUENCE</scope>
    <source>
        <strain evidence="3">CHK193-16274</strain>
    </source>
</reference>
<dbReference type="PANTHER" id="PTHR33393:SF13">
    <property type="entry name" value="PGA BIOSYNTHESIS PROTEIN CAPA"/>
    <property type="match status" value="1"/>
</dbReference>
<feature type="domain" description="Capsule synthesis protein CapA" evidence="2">
    <location>
        <begin position="4"/>
        <end position="241"/>
    </location>
</feature>
<dbReference type="AlphaFoldDB" id="A0A921GC11"/>
<dbReference type="PANTHER" id="PTHR33393">
    <property type="entry name" value="POLYGLUTAMINE SYNTHESIS ACCESSORY PROTEIN RV0574C-RELATED"/>
    <property type="match status" value="1"/>
</dbReference>
<dbReference type="InterPro" id="IPR019079">
    <property type="entry name" value="Capsule_synth_CapA"/>
</dbReference>